<feature type="signal peptide" evidence="1">
    <location>
        <begin position="1"/>
        <end position="27"/>
    </location>
</feature>
<accession>A0ABS1MBU7</accession>
<evidence type="ECO:0008006" key="4">
    <source>
        <dbReference type="Google" id="ProtNLM"/>
    </source>
</evidence>
<sequence>MSIMKKALAATALTAGAVALVAAPAQAEELIVDGSYATYGDCDLDGASGSFQAGGVELRGQDGWLYRCDQGADGRFYMTIFR</sequence>
<protein>
    <recommendedName>
        <fullName evidence="4">Secreted protein</fullName>
    </recommendedName>
</protein>
<keyword evidence="1" id="KW-0732">Signal</keyword>
<dbReference type="EMBL" id="JAERRJ010000010">
    <property type="protein sequence ID" value="MBL1078067.1"/>
    <property type="molecule type" value="Genomic_DNA"/>
</dbReference>
<proteinExistence type="predicted"/>
<organism evidence="2 3">
    <name type="scientific">Nocardia acididurans</name>
    <dbReference type="NCBI Taxonomy" id="2802282"/>
    <lineage>
        <taxon>Bacteria</taxon>
        <taxon>Bacillati</taxon>
        <taxon>Actinomycetota</taxon>
        <taxon>Actinomycetes</taxon>
        <taxon>Mycobacteriales</taxon>
        <taxon>Nocardiaceae</taxon>
        <taxon>Nocardia</taxon>
    </lineage>
</organism>
<name>A0ABS1MBU7_9NOCA</name>
<evidence type="ECO:0000313" key="2">
    <source>
        <dbReference type="EMBL" id="MBL1078067.1"/>
    </source>
</evidence>
<feature type="chain" id="PRO_5046070376" description="Secreted protein" evidence="1">
    <location>
        <begin position="28"/>
        <end position="82"/>
    </location>
</feature>
<evidence type="ECO:0000256" key="1">
    <source>
        <dbReference type="SAM" id="SignalP"/>
    </source>
</evidence>
<reference evidence="2 3" key="1">
    <citation type="submission" date="2021-01" db="EMBL/GenBank/DDBJ databases">
        <title>WGS of actinomycetes isolated from Thailand.</title>
        <authorList>
            <person name="Thawai C."/>
        </authorList>
    </citation>
    <scope>NUCLEOTIDE SEQUENCE [LARGE SCALE GENOMIC DNA]</scope>
    <source>
        <strain evidence="2 3">LPG 2</strain>
    </source>
</reference>
<comment type="caution">
    <text evidence="2">The sequence shown here is derived from an EMBL/GenBank/DDBJ whole genome shotgun (WGS) entry which is preliminary data.</text>
</comment>
<dbReference type="RefSeq" id="WP_201952472.1">
    <property type="nucleotide sequence ID" value="NZ_JAERRJ010000010.1"/>
</dbReference>
<gene>
    <name evidence="2" type="ORF">JK358_27045</name>
</gene>
<dbReference type="Proteomes" id="UP000602198">
    <property type="component" value="Unassembled WGS sequence"/>
</dbReference>
<keyword evidence="3" id="KW-1185">Reference proteome</keyword>
<evidence type="ECO:0000313" key="3">
    <source>
        <dbReference type="Proteomes" id="UP000602198"/>
    </source>
</evidence>